<accession>A0A974HJK1</accession>
<proteinExistence type="predicted"/>
<feature type="signal peptide" evidence="1">
    <location>
        <begin position="1"/>
        <end position="17"/>
    </location>
</feature>
<reference evidence="3" key="1">
    <citation type="journal article" date="2016" name="Nature">
        <title>Genome evolution in the allotetraploid frog Xenopus laevis.</title>
        <authorList>
            <person name="Session A.M."/>
            <person name="Uno Y."/>
            <person name="Kwon T."/>
            <person name="Chapman J.A."/>
            <person name="Toyoda A."/>
            <person name="Takahashi S."/>
            <person name="Fukui A."/>
            <person name="Hikosaka A."/>
            <person name="Suzuki A."/>
            <person name="Kondo M."/>
            <person name="van Heeringen S.J."/>
            <person name="Quigley I."/>
            <person name="Heinz S."/>
            <person name="Ogino H."/>
            <person name="Ochi H."/>
            <person name="Hellsten U."/>
            <person name="Lyons J.B."/>
            <person name="Simakov O."/>
            <person name="Putnam N."/>
            <person name="Stites J."/>
            <person name="Kuroki Y."/>
            <person name="Tanaka T."/>
            <person name="Michiue T."/>
            <person name="Watanabe M."/>
            <person name="Bogdanovic O."/>
            <person name="Lister R."/>
            <person name="Georgiou G."/>
            <person name="Paranjpe S.S."/>
            <person name="van Kruijsbergen I."/>
            <person name="Shu S."/>
            <person name="Carlson J."/>
            <person name="Kinoshita T."/>
            <person name="Ohta Y."/>
            <person name="Mawaribuchi S."/>
            <person name="Jenkins J."/>
            <person name="Grimwood J."/>
            <person name="Schmutz J."/>
            <person name="Mitros T."/>
            <person name="Mozaffari S.V."/>
            <person name="Suzuki Y."/>
            <person name="Haramoto Y."/>
            <person name="Yamamoto T.S."/>
            <person name="Takagi C."/>
            <person name="Heald R."/>
            <person name="Miller K."/>
            <person name="Haudenschild C."/>
            <person name="Kitzman J."/>
            <person name="Nakayama T."/>
            <person name="Izutsu Y."/>
            <person name="Robert J."/>
            <person name="Fortriede J."/>
            <person name="Burns K."/>
            <person name="Lotay V."/>
            <person name="Karimi K."/>
            <person name="Yasuoka Y."/>
            <person name="Dichmann D.S."/>
            <person name="Flajnik M.F."/>
            <person name="Houston D.W."/>
            <person name="Shendure J."/>
            <person name="DuPasquier L."/>
            <person name="Vize P.D."/>
            <person name="Zorn A.M."/>
            <person name="Ito M."/>
            <person name="Marcotte E.M."/>
            <person name="Wallingford J.B."/>
            <person name="Ito Y."/>
            <person name="Asashima M."/>
            <person name="Ueno N."/>
            <person name="Matsuda Y."/>
            <person name="Veenstra G.J."/>
            <person name="Fujiyama A."/>
            <person name="Harland R.M."/>
            <person name="Taira M."/>
            <person name="Rokhsar D.S."/>
        </authorList>
    </citation>
    <scope>NUCLEOTIDE SEQUENCE [LARGE SCALE GENOMIC DNA]</scope>
    <source>
        <strain evidence="3">J</strain>
    </source>
</reference>
<keyword evidence="1" id="KW-0732">Signal</keyword>
<protein>
    <submittedName>
        <fullName evidence="2">Uncharacterized protein</fullName>
    </submittedName>
</protein>
<evidence type="ECO:0000256" key="1">
    <source>
        <dbReference type="SAM" id="SignalP"/>
    </source>
</evidence>
<dbReference type="Proteomes" id="UP000694892">
    <property type="component" value="Chromosome 5L"/>
</dbReference>
<name>A0A974HJK1_XENLA</name>
<dbReference type="EMBL" id="CM004474">
    <property type="protein sequence ID" value="OCT80180.1"/>
    <property type="molecule type" value="Genomic_DNA"/>
</dbReference>
<gene>
    <name evidence="2" type="ORF">XELAEV_18026995mg</name>
</gene>
<evidence type="ECO:0000313" key="3">
    <source>
        <dbReference type="Proteomes" id="UP000694892"/>
    </source>
</evidence>
<sequence length="97" mass="11023">MLLGIIHLACLMLPLQMQPLFSRTYRSVSRSRTHVGMCQHFYFPSDHKSSDSHISSLEVELETKTFLPLFHQHFQSGLVDLSALLESLPLGMPVLEV</sequence>
<dbReference type="AlphaFoldDB" id="A0A974HJK1"/>
<evidence type="ECO:0000313" key="2">
    <source>
        <dbReference type="EMBL" id="OCT80180.1"/>
    </source>
</evidence>
<feature type="chain" id="PRO_5037468891" evidence="1">
    <location>
        <begin position="18"/>
        <end position="97"/>
    </location>
</feature>
<organism evidence="2 3">
    <name type="scientific">Xenopus laevis</name>
    <name type="common">African clawed frog</name>
    <dbReference type="NCBI Taxonomy" id="8355"/>
    <lineage>
        <taxon>Eukaryota</taxon>
        <taxon>Metazoa</taxon>
        <taxon>Chordata</taxon>
        <taxon>Craniata</taxon>
        <taxon>Vertebrata</taxon>
        <taxon>Euteleostomi</taxon>
        <taxon>Amphibia</taxon>
        <taxon>Batrachia</taxon>
        <taxon>Anura</taxon>
        <taxon>Pipoidea</taxon>
        <taxon>Pipidae</taxon>
        <taxon>Xenopodinae</taxon>
        <taxon>Xenopus</taxon>
        <taxon>Xenopus</taxon>
    </lineage>
</organism>